<organism evidence="1 2">
    <name type="scientific">Sphaerodactylus townsendi</name>
    <dbReference type="NCBI Taxonomy" id="933632"/>
    <lineage>
        <taxon>Eukaryota</taxon>
        <taxon>Metazoa</taxon>
        <taxon>Chordata</taxon>
        <taxon>Craniata</taxon>
        <taxon>Vertebrata</taxon>
        <taxon>Euteleostomi</taxon>
        <taxon>Lepidosauria</taxon>
        <taxon>Squamata</taxon>
        <taxon>Bifurcata</taxon>
        <taxon>Gekkota</taxon>
        <taxon>Sphaerodactylidae</taxon>
        <taxon>Sphaerodactylus</taxon>
    </lineage>
</organism>
<accession>A0ACB8G3B2</accession>
<dbReference type="Proteomes" id="UP000827872">
    <property type="component" value="Linkage Group LG02"/>
</dbReference>
<reference evidence="1" key="1">
    <citation type="submission" date="2021-08" db="EMBL/GenBank/DDBJ databases">
        <title>The first chromosome-level gecko genome reveals the dynamic sex chromosomes of Neotropical dwarf geckos (Sphaerodactylidae: Sphaerodactylus).</title>
        <authorList>
            <person name="Pinto B.J."/>
            <person name="Keating S.E."/>
            <person name="Gamble T."/>
        </authorList>
    </citation>
    <scope>NUCLEOTIDE SEQUENCE</scope>
    <source>
        <strain evidence="1">TG3544</strain>
    </source>
</reference>
<protein>
    <submittedName>
        <fullName evidence="1">Uncharacterized protein</fullName>
    </submittedName>
</protein>
<proteinExistence type="predicted"/>
<comment type="caution">
    <text evidence="1">The sequence shown here is derived from an EMBL/GenBank/DDBJ whole genome shotgun (WGS) entry which is preliminary data.</text>
</comment>
<evidence type="ECO:0000313" key="2">
    <source>
        <dbReference type="Proteomes" id="UP000827872"/>
    </source>
</evidence>
<dbReference type="EMBL" id="CM037615">
    <property type="protein sequence ID" value="KAH8014231.1"/>
    <property type="molecule type" value="Genomic_DNA"/>
</dbReference>
<name>A0ACB8G3B2_9SAUR</name>
<gene>
    <name evidence="1" type="ORF">K3G42_027688</name>
</gene>
<sequence length="168" mass="18566">MGLVSSLVQQPVLQSTRPVLQVASGLVLGSQFLTVTDPSRGPLVDLQVPTEPSLLNLVVGHPTHIVDYKQLSVHFPTEFPGGAHPKSSTARILQQEHLRINPDVGRGLRILDAPVQLLSWSDSEESDGTSHTELKLQLLDVKVWLEQMEARAYEEEAKVMEYRRQGSA</sequence>
<keyword evidence="2" id="KW-1185">Reference proteome</keyword>
<evidence type="ECO:0000313" key="1">
    <source>
        <dbReference type="EMBL" id="KAH8014231.1"/>
    </source>
</evidence>